<comment type="function">
    <text evidence="5">Involved in mitochondrial fission. Acts as an adapter protein required to form mitochondrial fission complexes. Formation of these complexes is required to promote constriction and fission of the mitochondrial compartment at a late step in mitochondrial division.</text>
</comment>
<evidence type="ECO:0000313" key="9">
    <source>
        <dbReference type="Proteomes" id="UP001313282"/>
    </source>
</evidence>
<dbReference type="InterPro" id="IPR011047">
    <property type="entry name" value="Quinoprotein_ADH-like_sf"/>
</dbReference>
<comment type="caution">
    <text evidence="8">The sequence shown here is derived from an EMBL/GenBank/DDBJ whole genome shotgun (WGS) entry which is preliminary data.</text>
</comment>
<evidence type="ECO:0000256" key="1">
    <source>
        <dbReference type="ARBA" id="ARBA00022574"/>
    </source>
</evidence>
<proteinExistence type="inferred from homology"/>
<evidence type="ECO:0000256" key="2">
    <source>
        <dbReference type="ARBA" id="ARBA00022737"/>
    </source>
</evidence>
<dbReference type="InterPro" id="IPR036322">
    <property type="entry name" value="WD40_repeat_dom_sf"/>
</dbReference>
<dbReference type="Gene3D" id="3.40.50.300">
    <property type="entry name" value="P-loop containing nucleotide triphosphate hydrolases"/>
    <property type="match status" value="1"/>
</dbReference>
<comment type="similarity">
    <text evidence="3">Belongs to the WD repeat MDV1/CAF4 family.</text>
</comment>
<dbReference type="SUPFAM" id="SSF53474">
    <property type="entry name" value="alpha/beta-Hydrolases"/>
    <property type="match status" value="1"/>
</dbReference>
<gene>
    <name evidence="8" type="ORF">TWF718_003994</name>
</gene>
<dbReference type="InterPro" id="IPR027417">
    <property type="entry name" value="P-loop_NTPase"/>
</dbReference>
<keyword evidence="2" id="KW-0677">Repeat</keyword>
<dbReference type="GO" id="GO:1990234">
    <property type="term" value="C:transferase complex"/>
    <property type="evidence" value="ECO:0007669"/>
    <property type="project" value="UniProtKB-ARBA"/>
</dbReference>
<dbReference type="InterPro" id="IPR029058">
    <property type="entry name" value="AB_hydrolase_fold"/>
</dbReference>
<dbReference type="SUPFAM" id="SSF50998">
    <property type="entry name" value="Quinoprotein alcohol dehydrogenase-like"/>
    <property type="match status" value="1"/>
</dbReference>
<dbReference type="PROSITE" id="PS50082">
    <property type="entry name" value="WD_REPEATS_2"/>
    <property type="match status" value="2"/>
</dbReference>
<feature type="repeat" description="WD" evidence="6">
    <location>
        <begin position="1741"/>
        <end position="1783"/>
    </location>
</feature>
<sequence>MATVKNRGVFRAQGISLETTLEEFKAALENLLTTEERRMFTLAHLQLVPACNGSRTQAAIFKYQPGPPPFVSQPMFQLQGNDVVIDSEFYGLTQLYAVKPGDIKIDIVAISGLNSHAIGSWTNPETDRMWLRDFISKDEDLNHCRVMVFGYDTKYQSKKEVWIEDHAKCFLIELDKARVTEKEKNRPLVVIGHSFGGTILTHAYVQAVDSPELRHIHDSITDILFFGVPFRGINFDDVRSMVGEISDLAGQGERLVEYIDYETIRQTSTVTRFKGFIQGNGTRIFSFFETQKTPRVVKQEDGGYSRTGTPSIVVNKNSVEVGIYGLERLFPAEGDHSTLVKLKSNQEPTYTTIRNYLKKTIQAEGTVQRKRIRLNDQDINKHNSNWDSELCIRELRTTDPRDDKERIQETKGGLLKDSYKWVTENPDFQRWRNDDKYRMLWVSGDPGKGKTMLLCGIVDELEETATSTHGSLYLSYFFCQATDSRINSATAVLRGLIFLLVAQEQSLISHIQKKHNQAGKGLFEDTNSWSALSKILTDILRDITKEPANKLYLVIDALDECVTGQEQLLSFISQHVSTWPQIKWVVSSRNWPSIERDLGLQTDTGSRLSLELNAALVSRAVEIYVAYKVSELWPGEGNETFKKQICEQLLEKANGTFLWVALVLKDLRALRGTYQGQDRKKIMEKLGKMPNSLPELYRHMIDQINGLPDENPRLCRIILAAVTVAYRPLRLVELPAVTELEGDPTNPGVLDVLVRNCGSFLTVRQGIIYFVHQSAKDFLIEEENSSIFTADSSLENIHYSMFSHSLQTMPKALRRNIYGLSNPGIRVGDIKTPDLDLLAQIGYSCAHWVGHLLAGRVGGSNFRENDEDYILGFLQQHFLHWLEAMSLMGALPESIKMINSFLSMFGVPTGRGGLRSFISDARRFILTHRTTIETQPLQLYSSCLLFSPSQSVVRTQNWNEVPEWMEGTPRIQEDWDSCLHILRGNTGNVNKICFSPDGKLLAAYSLNLRFENTIRLWDLATGSLRAELKDHHEGIRSIHFLSDNRLLSFSHNYRGVLPVVKFWNTNTGTLCSTIDGLHSSIADITGLYLDPMPPGLSPDSKFLAYFFNLPNTGVRVWDIHKNCLYADINAVDAGSISFSPDSKFLVLNSSPTTRLVSEPNCSCETTRLWDIATKAFNTKLCSGPRICTSLFCVRRRPISFSSDGKLLVDIRKCGFNLNNYIEIWDVATGDLQTSTEIPGTYIDESIDSDFTYNFSPDGKLIAFLSPREATIGLWDTATGALHTKLKYPRHNFKSGLGIARYSFSPNSELLALYCSDGNGIISLWIVNTGALYAEFKCPPDCRINSIAFSPDSRLLTSCYVLNGDNVIALWCAGTRSLRAQFKGNFSSIMSVSFSPDSTLLASLHSDCTIILWDTAAKVSESRSGNHAGLIPSPDNILRASLLSNSVIKIWDTIKKYLNLTPDTHVDLYSCDYAKPSPDGTLLALWSDYKSFPRHTIRILSTVTGGLRTEFSFEQEEHEGKVPFVAFSSDGKLLVSCSSSDPVGRNYFKIWNTATGALQAKLEGYAEGFSTALCEFSPDSALLASYHRFASIKIWNTATGVLQTTFDHHENASLLQVSFSPNSKSLASYCSHHVKLWDVASKSLKAQFKLKYCVVEFVALSPDNRFLASVHLLNASFVSGPRWVVELWDINTGGMNSRFNCSPNSFACFSPDSIFLALSCSSPSGDIIQLRDTTTGALEAEFESHVSPINSLIFSPDGKLLLSVSSNNGTIGFWGVSTGPRSQNKWEHLREQGTLIVPPNYEIYNVRFQNESLTIILRYLGNYFHFRL</sequence>
<dbReference type="Proteomes" id="UP001313282">
    <property type="component" value="Unassembled WGS sequence"/>
</dbReference>
<dbReference type="PANTHER" id="PTHR22847:SF637">
    <property type="entry name" value="WD REPEAT DOMAIN 5B"/>
    <property type="match status" value="1"/>
</dbReference>
<dbReference type="InterPro" id="IPR011044">
    <property type="entry name" value="Quino_amine_DH_bsu"/>
</dbReference>
<dbReference type="Gene3D" id="2.130.10.10">
    <property type="entry name" value="YVTN repeat-like/Quinoprotein amine dehydrogenase"/>
    <property type="match status" value="4"/>
</dbReference>
<feature type="repeat" description="WD" evidence="6">
    <location>
        <begin position="1381"/>
        <end position="1413"/>
    </location>
</feature>
<name>A0AAN8MRP3_9PEZI</name>
<protein>
    <recommendedName>
        <fullName evidence="4">Mitochondrial division protein 1</fullName>
    </recommendedName>
</protein>
<dbReference type="InterPro" id="IPR001680">
    <property type="entry name" value="WD40_rpt"/>
</dbReference>
<dbReference type="CDD" id="cd00200">
    <property type="entry name" value="WD40"/>
    <property type="match status" value="1"/>
</dbReference>
<organism evidence="8 9">
    <name type="scientific">Orbilia javanica</name>
    <dbReference type="NCBI Taxonomy" id="47235"/>
    <lineage>
        <taxon>Eukaryota</taxon>
        <taxon>Fungi</taxon>
        <taxon>Dikarya</taxon>
        <taxon>Ascomycota</taxon>
        <taxon>Pezizomycotina</taxon>
        <taxon>Orbiliomycetes</taxon>
        <taxon>Orbiliales</taxon>
        <taxon>Orbiliaceae</taxon>
        <taxon>Orbilia</taxon>
    </lineage>
</organism>
<dbReference type="SUPFAM" id="SSF52540">
    <property type="entry name" value="P-loop containing nucleoside triphosphate hydrolases"/>
    <property type="match status" value="1"/>
</dbReference>
<accession>A0AAN8MRP3</accession>
<dbReference type="SUPFAM" id="SSF50978">
    <property type="entry name" value="WD40 repeat-like"/>
    <property type="match status" value="1"/>
</dbReference>
<dbReference type="PROSITE" id="PS50294">
    <property type="entry name" value="WD_REPEATS_REGION"/>
    <property type="match status" value="1"/>
</dbReference>
<evidence type="ECO:0000256" key="6">
    <source>
        <dbReference type="PROSITE-ProRule" id="PRU00221"/>
    </source>
</evidence>
<dbReference type="Gene3D" id="3.40.50.1820">
    <property type="entry name" value="alpha/beta hydrolase"/>
    <property type="match status" value="1"/>
</dbReference>
<dbReference type="InterPro" id="IPR015943">
    <property type="entry name" value="WD40/YVTN_repeat-like_dom_sf"/>
</dbReference>
<evidence type="ECO:0000256" key="3">
    <source>
        <dbReference type="ARBA" id="ARBA00038415"/>
    </source>
</evidence>
<dbReference type="EMBL" id="JAVHNR010000002">
    <property type="protein sequence ID" value="KAK6350808.1"/>
    <property type="molecule type" value="Genomic_DNA"/>
</dbReference>
<keyword evidence="1 6" id="KW-0853">WD repeat</keyword>
<dbReference type="Pfam" id="PF24883">
    <property type="entry name" value="NPHP3_N"/>
    <property type="match status" value="1"/>
</dbReference>
<feature type="domain" description="NACHT" evidence="7">
    <location>
        <begin position="438"/>
        <end position="589"/>
    </location>
</feature>
<dbReference type="SUPFAM" id="SSF50969">
    <property type="entry name" value="YVTN repeat-like/Quinoprotein amine dehydrogenase"/>
    <property type="match status" value="1"/>
</dbReference>
<dbReference type="PANTHER" id="PTHR22847">
    <property type="entry name" value="WD40 REPEAT PROTEIN"/>
    <property type="match status" value="1"/>
</dbReference>
<evidence type="ECO:0000256" key="5">
    <source>
        <dbReference type="ARBA" id="ARBA00043913"/>
    </source>
</evidence>
<evidence type="ECO:0000259" key="7">
    <source>
        <dbReference type="PROSITE" id="PS50837"/>
    </source>
</evidence>
<keyword evidence="9" id="KW-1185">Reference proteome</keyword>
<dbReference type="SMART" id="SM00320">
    <property type="entry name" value="WD40"/>
    <property type="match status" value="7"/>
</dbReference>
<dbReference type="InterPro" id="IPR056884">
    <property type="entry name" value="NPHP3-like_N"/>
</dbReference>
<dbReference type="InterPro" id="IPR007111">
    <property type="entry name" value="NACHT_NTPase"/>
</dbReference>
<dbReference type="PROSITE" id="PS50837">
    <property type="entry name" value="NACHT"/>
    <property type="match status" value="1"/>
</dbReference>
<dbReference type="Pfam" id="PF00400">
    <property type="entry name" value="WD40"/>
    <property type="match status" value="6"/>
</dbReference>
<evidence type="ECO:0000313" key="8">
    <source>
        <dbReference type="EMBL" id="KAK6350808.1"/>
    </source>
</evidence>
<evidence type="ECO:0000256" key="4">
    <source>
        <dbReference type="ARBA" id="ARBA00039789"/>
    </source>
</evidence>
<reference evidence="8 9" key="1">
    <citation type="submission" date="2019-10" db="EMBL/GenBank/DDBJ databases">
        <authorList>
            <person name="Palmer J.M."/>
        </authorList>
    </citation>
    <scope>NUCLEOTIDE SEQUENCE [LARGE SCALE GENOMIC DNA]</scope>
    <source>
        <strain evidence="8 9">TWF718</strain>
    </source>
</reference>